<evidence type="ECO:0000256" key="7">
    <source>
        <dbReference type="HAMAP-Rule" id="MF_01428"/>
    </source>
</evidence>
<keyword evidence="3 7" id="KW-0547">Nucleotide-binding</keyword>
<dbReference type="Pfam" id="PF00749">
    <property type="entry name" value="tRNA-synt_1c"/>
    <property type="match status" value="1"/>
</dbReference>
<accession>A0A143HK74</accession>
<keyword evidence="8" id="KW-0648">Protein biosynthesis</keyword>
<keyword evidence="4" id="KW-0862">Zinc</keyword>
<evidence type="ECO:0000256" key="2">
    <source>
        <dbReference type="ARBA" id="ARBA00022723"/>
    </source>
</evidence>
<dbReference type="GO" id="GO:0005524">
    <property type="term" value="F:ATP binding"/>
    <property type="evidence" value="ECO:0007669"/>
    <property type="project" value="UniProtKB-KW"/>
</dbReference>
<dbReference type="SUPFAM" id="SSF52374">
    <property type="entry name" value="Nucleotidylyl transferase"/>
    <property type="match status" value="1"/>
</dbReference>
<feature type="short sequence motif" description="'KMSKS' region" evidence="7">
    <location>
        <begin position="226"/>
        <end position="230"/>
    </location>
</feature>
<name>A0A143HK74_MICTH</name>
<dbReference type="GeneID" id="76607246"/>
<feature type="binding site" evidence="7">
    <location>
        <position position="187"/>
    </location>
    <ligand>
        <name>L-glutamate</name>
        <dbReference type="ChEBI" id="CHEBI:29985"/>
    </ligand>
</feature>
<dbReference type="InterPro" id="IPR000924">
    <property type="entry name" value="Glu/Gln-tRNA-synth"/>
</dbReference>
<dbReference type="AlphaFoldDB" id="A0A143HK74"/>
<feature type="domain" description="Glutamyl/glutaminyl-tRNA synthetase class Ib catalytic" evidence="9">
    <location>
        <begin position="9"/>
        <end position="248"/>
    </location>
</feature>
<feature type="binding site" evidence="7">
    <location>
        <position position="169"/>
    </location>
    <ligand>
        <name>L-glutamate</name>
        <dbReference type="ChEBI" id="CHEBI:29985"/>
    </ligand>
</feature>
<evidence type="ECO:0000256" key="6">
    <source>
        <dbReference type="ARBA" id="ARBA00023146"/>
    </source>
</evidence>
<dbReference type="KEGG" id="mthd:A3224_04160"/>
<proteinExistence type="inferred from homology"/>
<evidence type="ECO:0000256" key="4">
    <source>
        <dbReference type="ARBA" id="ARBA00022833"/>
    </source>
</evidence>
<sequence>MNAPTYIGRFAPSPTGPLHFGSLVCALGSYLDAIAHGGRWLVRMEDLDPPREEPGAAERILHSLEAHGLHWHGPLQWQSRRHALYEEILTELRTRKLLYPCHCSRSQIRRNGGHDNSGCRARCGGSSPAALRLVCAGGEEQFHDIWRGQLRQQIREDTILKRRDGLYAYQLAVVADDIDQGVTHVVRGADLLDTTGAQQRLFRLLGATPPQFGHLPLVMGPGGLQKLSKQNHAPPIDDHKAADNLSAALAFLGFHLPRGIEGESPEHILHWAAARWQRHQVDLRNRQITPPDSIAFRR</sequence>
<dbReference type="PRINTS" id="PR00987">
    <property type="entry name" value="TRNASYNTHGLU"/>
</dbReference>
<organism evidence="10 11">
    <name type="scientific">Microbulbifer thermotolerans</name>
    <dbReference type="NCBI Taxonomy" id="252514"/>
    <lineage>
        <taxon>Bacteria</taxon>
        <taxon>Pseudomonadati</taxon>
        <taxon>Pseudomonadota</taxon>
        <taxon>Gammaproteobacteria</taxon>
        <taxon>Cellvibrionales</taxon>
        <taxon>Microbulbiferaceae</taxon>
        <taxon>Microbulbifer</taxon>
    </lineage>
</organism>
<dbReference type="STRING" id="252514.A3224_04160"/>
<comment type="similarity">
    <text evidence="7">Belongs to the class-I aminoacyl-tRNA synthetase family. GluQ subfamily.</text>
</comment>
<keyword evidence="6 7" id="KW-0030">Aminoacyl-tRNA synthetase</keyword>
<comment type="function">
    <text evidence="7">Catalyzes the tRNA-independent activation of glutamate in presence of ATP and the subsequent transfer of glutamate onto a tRNA(Asp). Glutamate is transferred on the 2-amino-5-(4,5-dihydroxy-2-cyclopenten-1-yl) moiety of the queuosine in the wobble position of the QUC anticodon.</text>
</comment>
<dbReference type="Gene3D" id="3.40.50.620">
    <property type="entry name" value="HUPs"/>
    <property type="match status" value="1"/>
</dbReference>
<evidence type="ECO:0000256" key="8">
    <source>
        <dbReference type="RuleBase" id="RU363037"/>
    </source>
</evidence>
<dbReference type="HAMAP" id="MF_01428">
    <property type="entry name" value="Glu_Q_tRNA_synth"/>
    <property type="match status" value="1"/>
</dbReference>
<feature type="binding site" evidence="7">
    <location>
        <position position="45"/>
    </location>
    <ligand>
        <name>L-glutamate</name>
        <dbReference type="ChEBI" id="CHEBI:29985"/>
    </ligand>
</feature>
<evidence type="ECO:0000256" key="3">
    <source>
        <dbReference type="ARBA" id="ARBA00022741"/>
    </source>
</evidence>
<dbReference type="GO" id="GO:0006400">
    <property type="term" value="P:tRNA modification"/>
    <property type="evidence" value="ECO:0007669"/>
    <property type="project" value="InterPro"/>
</dbReference>
<dbReference type="GO" id="GO:0004818">
    <property type="term" value="F:glutamate-tRNA ligase activity"/>
    <property type="evidence" value="ECO:0007669"/>
    <property type="project" value="TreeGrafter"/>
</dbReference>
<dbReference type="InterPro" id="IPR022380">
    <property type="entry name" value="Glu-Q_tRNA(Asp)_Synthase"/>
</dbReference>
<dbReference type="NCBIfam" id="TIGR03838">
    <property type="entry name" value="queuosine_YadB"/>
    <property type="match status" value="1"/>
</dbReference>
<dbReference type="InterPro" id="IPR020058">
    <property type="entry name" value="Glu/Gln-tRNA-synth_Ib_cat-dom"/>
</dbReference>
<comment type="caution">
    <text evidence="7">Lacks conserved residue(s) required for the propagation of feature annotation.</text>
</comment>
<keyword evidence="2" id="KW-0479">Metal-binding</keyword>
<dbReference type="Proteomes" id="UP000076077">
    <property type="component" value="Chromosome"/>
</dbReference>
<evidence type="ECO:0000313" key="10">
    <source>
        <dbReference type="EMBL" id="AMX01887.1"/>
    </source>
</evidence>
<dbReference type="EC" id="6.1.1.-" evidence="7"/>
<feature type="short sequence motif" description="'HIGH' region" evidence="7">
    <location>
        <begin position="12"/>
        <end position="22"/>
    </location>
</feature>
<evidence type="ECO:0000259" key="9">
    <source>
        <dbReference type="Pfam" id="PF00749"/>
    </source>
</evidence>
<reference evidence="11" key="1">
    <citation type="submission" date="2016-03" db="EMBL/GenBank/DDBJ databases">
        <authorList>
            <person name="Lee Y.-S."/>
            <person name="Choi Y.-L."/>
        </authorList>
    </citation>
    <scope>NUCLEOTIDE SEQUENCE [LARGE SCALE GENOMIC DNA]</scope>
    <source>
        <strain evidence="11">DAU221</strain>
    </source>
</reference>
<dbReference type="GO" id="GO:0005829">
    <property type="term" value="C:cytosol"/>
    <property type="evidence" value="ECO:0007669"/>
    <property type="project" value="TreeGrafter"/>
</dbReference>
<evidence type="ECO:0000256" key="5">
    <source>
        <dbReference type="ARBA" id="ARBA00022840"/>
    </source>
</evidence>
<dbReference type="GO" id="GO:0008270">
    <property type="term" value="F:zinc ion binding"/>
    <property type="evidence" value="ECO:0007669"/>
    <property type="project" value="InterPro"/>
</dbReference>
<dbReference type="RefSeq" id="WP_067151888.1">
    <property type="nucleotide sequence ID" value="NZ_CP014864.1"/>
</dbReference>
<evidence type="ECO:0000256" key="1">
    <source>
        <dbReference type="ARBA" id="ARBA00022598"/>
    </source>
</evidence>
<protein>
    <recommendedName>
        <fullName evidence="7">Glutamyl-Q tRNA(Asp) synthetase</fullName>
        <shortName evidence="7">Glu-Q-RSs</shortName>
        <ecNumber evidence="7">6.1.1.-</ecNumber>
    </recommendedName>
</protein>
<dbReference type="GO" id="GO:0006424">
    <property type="term" value="P:glutamyl-tRNA aminoacylation"/>
    <property type="evidence" value="ECO:0007669"/>
    <property type="project" value="InterPro"/>
</dbReference>
<dbReference type="NCBIfam" id="NF004314">
    <property type="entry name" value="PRK05710.1-3"/>
    <property type="match status" value="1"/>
</dbReference>
<dbReference type="InterPro" id="IPR049940">
    <property type="entry name" value="GluQ/Sye"/>
</dbReference>
<dbReference type="PANTHER" id="PTHR43311:SF1">
    <property type="entry name" value="GLUTAMYL-Q TRNA(ASP) SYNTHETASE"/>
    <property type="match status" value="1"/>
</dbReference>
<dbReference type="PANTHER" id="PTHR43311">
    <property type="entry name" value="GLUTAMATE--TRNA LIGASE"/>
    <property type="match status" value="1"/>
</dbReference>
<keyword evidence="5 7" id="KW-0067">ATP-binding</keyword>
<keyword evidence="1 7" id="KW-0436">Ligase</keyword>
<evidence type="ECO:0000313" key="11">
    <source>
        <dbReference type="Proteomes" id="UP000076077"/>
    </source>
</evidence>
<dbReference type="EMBL" id="CP014864">
    <property type="protein sequence ID" value="AMX01887.1"/>
    <property type="molecule type" value="Genomic_DNA"/>
</dbReference>
<dbReference type="OrthoDB" id="9807503at2"/>
<feature type="binding site" evidence="7">
    <location>
        <position position="229"/>
    </location>
    <ligand>
        <name>ATP</name>
        <dbReference type="ChEBI" id="CHEBI:30616"/>
    </ligand>
</feature>
<dbReference type="InterPro" id="IPR014729">
    <property type="entry name" value="Rossmann-like_a/b/a_fold"/>
</dbReference>
<keyword evidence="11" id="KW-1185">Reference proteome</keyword>
<feature type="binding site" evidence="7">
    <location>
        <begin position="9"/>
        <end position="13"/>
    </location>
    <ligand>
        <name>L-glutamate</name>
        <dbReference type="ChEBI" id="CHEBI:29985"/>
    </ligand>
</feature>
<gene>
    <name evidence="7" type="primary">gluQ</name>
    <name evidence="10" type="ORF">A3224_04160</name>
</gene>